<feature type="chain" id="PRO_5002246714" description="GPI anchored protein" evidence="1">
    <location>
        <begin position="33"/>
        <end position="279"/>
    </location>
</feature>
<gene>
    <name evidence="2" type="ORF">PV11_06426</name>
</gene>
<evidence type="ECO:0000313" key="3">
    <source>
        <dbReference type="Proteomes" id="UP000053599"/>
    </source>
</evidence>
<feature type="signal peptide" evidence="1">
    <location>
        <begin position="1"/>
        <end position="32"/>
    </location>
</feature>
<dbReference type="PANTHER" id="PTHR39599:SF1">
    <property type="entry name" value="GPI-ANCHORED PROTEIN (EUROFUNG)"/>
    <property type="match status" value="1"/>
</dbReference>
<dbReference type="EMBL" id="KN846953">
    <property type="protein sequence ID" value="KIV78817.1"/>
    <property type="molecule type" value="Genomic_DNA"/>
</dbReference>
<accession>A0A0D1Y7H1</accession>
<protein>
    <recommendedName>
        <fullName evidence="4">GPI anchored protein</fullName>
    </recommendedName>
</protein>
<dbReference type="PANTHER" id="PTHR39599">
    <property type="entry name" value="GPI-ANCHORED PROTEIN (EUROFUNG)-RELATED-RELATED"/>
    <property type="match status" value="1"/>
</dbReference>
<organism evidence="2 3">
    <name type="scientific">Exophiala sideris</name>
    <dbReference type="NCBI Taxonomy" id="1016849"/>
    <lineage>
        <taxon>Eukaryota</taxon>
        <taxon>Fungi</taxon>
        <taxon>Dikarya</taxon>
        <taxon>Ascomycota</taxon>
        <taxon>Pezizomycotina</taxon>
        <taxon>Eurotiomycetes</taxon>
        <taxon>Chaetothyriomycetidae</taxon>
        <taxon>Chaetothyriales</taxon>
        <taxon>Herpotrichiellaceae</taxon>
        <taxon>Exophiala</taxon>
    </lineage>
</organism>
<dbReference type="AlphaFoldDB" id="A0A0D1Y7H1"/>
<proteinExistence type="predicted"/>
<dbReference type="HOGENOM" id="CLU_068709_2_0_1"/>
<name>A0A0D1Y7H1_9EURO</name>
<keyword evidence="1" id="KW-0732">Signal</keyword>
<reference evidence="2 3" key="1">
    <citation type="submission" date="2015-01" db="EMBL/GenBank/DDBJ databases">
        <title>The Genome Sequence of Exophiala sideris CBS121828.</title>
        <authorList>
            <consortium name="The Broad Institute Genomics Platform"/>
            <person name="Cuomo C."/>
            <person name="de Hoog S."/>
            <person name="Gorbushina A."/>
            <person name="Stielow B."/>
            <person name="Teixiera M."/>
            <person name="Abouelleil A."/>
            <person name="Chapman S.B."/>
            <person name="Priest M."/>
            <person name="Young S.K."/>
            <person name="Wortman J."/>
            <person name="Nusbaum C."/>
            <person name="Birren B."/>
        </authorList>
    </citation>
    <scope>NUCLEOTIDE SEQUENCE [LARGE SCALE GENOMIC DNA]</scope>
    <source>
        <strain evidence="2 3">CBS 121828</strain>
    </source>
</reference>
<sequence length="279" mass="27289">MPSPWPVRVPTTPTMRSIAASLLFALVNTVHAVNVNDGFSMFSDGLFGLSNNELLVKRSGCGSGYNACSGLGASSICCPTGTNCALDDAGHVACCPTNAKCTGTIGGTATAVATSSTTSTTSPATTTTGVAGGGSTVPNNYYPFVYIPTSYANAALCTSAYSSCQSASTSCFASLAGANGVTVSGLGGGITVAGTSGTVLSSASSICSSLSAKGCYSLQETQCSIFGTASGSATVTATASSTSGGFVQVGNEGPRRTACPRMLYVAGAGAMFGAMGGLV</sequence>
<dbReference type="OrthoDB" id="5410926at2759"/>
<evidence type="ECO:0008006" key="4">
    <source>
        <dbReference type="Google" id="ProtNLM"/>
    </source>
</evidence>
<evidence type="ECO:0000256" key="1">
    <source>
        <dbReference type="SAM" id="SignalP"/>
    </source>
</evidence>
<evidence type="ECO:0000313" key="2">
    <source>
        <dbReference type="EMBL" id="KIV78817.1"/>
    </source>
</evidence>
<dbReference type="Proteomes" id="UP000053599">
    <property type="component" value="Unassembled WGS sequence"/>
</dbReference>